<reference evidence="1 2" key="2">
    <citation type="journal article" date="2013" name="PLoS Genet.">
        <title>Comparative genome structure, secondary metabolite, and effector coding capacity across Cochliobolus pathogens.</title>
        <authorList>
            <person name="Condon B.J."/>
            <person name="Leng Y."/>
            <person name="Wu D."/>
            <person name="Bushley K.E."/>
            <person name="Ohm R.A."/>
            <person name="Otillar R."/>
            <person name="Martin J."/>
            <person name="Schackwitz W."/>
            <person name="Grimwood J."/>
            <person name="MohdZainudin N."/>
            <person name="Xue C."/>
            <person name="Wang R."/>
            <person name="Manning V.A."/>
            <person name="Dhillon B."/>
            <person name="Tu Z.J."/>
            <person name="Steffenson B.J."/>
            <person name="Salamov A."/>
            <person name="Sun H."/>
            <person name="Lowry S."/>
            <person name="LaButti K."/>
            <person name="Han J."/>
            <person name="Copeland A."/>
            <person name="Lindquist E."/>
            <person name="Barry K."/>
            <person name="Schmutz J."/>
            <person name="Baker S.E."/>
            <person name="Ciuffetti L.M."/>
            <person name="Grigoriev I.V."/>
            <person name="Zhong S."/>
            <person name="Turgeon B.G."/>
        </authorList>
    </citation>
    <scope>NUCLEOTIDE SEQUENCE [LARGE SCALE GENOMIC DNA]</scope>
    <source>
        <strain evidence="2">28A</strain>
    </source>
</reference>
<protein>
    <submittedName>
        <fullName evidence="1">Uncharacterized protein</fullName>
    </submittedName>
</protein>
<proteinExistence type="predicted"/>
<reference evidence="1 2" key="1">
    <citation type="journal article" date="2012" name="PLoS Pathog.">
        <title>Diverse lifestyles and strategies of plant pathogenesis encoded in the genomes of eighteen Dothideomycetes fungi.</title>
        <authorList>
            <person name="Ohm R.A."/>
            <person name="Feau N."/>
            <person name="Henrissat B."/>
            <person name="Schoch C.L."/>
            <person name="Horwitz B.A."/>
            <person name="Barry K.W."/>
            <person name="Condon B.J."/>
            <person name="Copeland A.C."/>
            <person name="Dhillon B."/>
            <person name="Glaser F."/>
            <person name="Hesse C.N."/>
            <person name="Kosti I."/>
            <person name="LaButti K."/>
            <person name="Lindquist E.A."/>
            <person name="Lucas S."/>
            <person name="Salamov A.A."/>
            <person name="Bradshaw R.E."/>
            <person name="Ciuffetti L."/>
            <person name="Hamelin R.C."/>
            <person name="Kema G.H.J."/>
            <person name="Lawrence C."/>
            <person name="Scott J.A."/>
            <person name="Spatafora J.W."/>
            <person name="Turgeon B.G."/>
            <person name="de Wit P.J.G.M."/>
            <person name="Zhong S."/>
            <person name="Goodwin S.B."/>
            <person name="Grigoriev I.V."/>
        </authorList>
    </citation>
    <scope>NUCLEOTIDE SEQUENCE [LARGE SCALE GENOMIC DNA]</scope>
    <source>
        <strain evidence="2">28A</strain>
    </source>
</reference>
<dbReference type="HOGENOM" id="CLU_2887253_0_0_1"/>
<dbReference type="EMBL" id="KB908537">
    <property type="protein sequence ID" value="EOA88602.1"/>
    <property type="molecule type" value="Genomic_DNA"/>
</dbReference>
<evidence type="ECO:0000313" key="2">
    <source>
        <dbReference type="Proteomes" id="UP000016935"/>
    </source>
</evidence>
<dbReference type="Proteomes" id="UP000016935">
    <property type="component" value="Unassembled WGS sequence"/>
</dbReference>
<gene>
    <name evidence="1" type="ORF">SETTUDRAFT_168438</name>
</gene>
<organism evidence="1 2">
    <name type="scientific">Exserohilum turcicum (strain 28A)</name>
    <name type="common">Northern leaf blight fungus</name>
    <name type="synonym">Setosphaeria turcica</name>
    <dbReference type="NCBI Taxonomy" id="671987"/>
    <lineage>
        <taxon>Eukaryota</taxon>
        <taxon>Fungi</taxon>
        <taxon>Dikarya</taxon>
        <taxon>Ascomycota</taxon>
        <taxon>Pezizomycotina</taxon>
        <taxon>Dothideomycetes</taxon>
        <taxon>Pleosporomycetidae</taxon>
        <taxon>Pleosporales</taxon>
        <taxon>Pleosporineae</taxon>
        <taxon>Pleosporaceae</taxon>
        <taxon>Exserohilum</taxon>
    </lineage>
</organism>
<keyword evidence="2" id="KW-1185">Reference proteome</keyword>
<sequence length="63" mass="7091">MCDGHQWPPILVCPWTLQGIPDRLVQPGCGGCPHSLCRLVRFSSWTYLHNYAESGLEHTSMHA</sequence>
<dbReference type="RefSeq" id="XP_008023980.1">
    <property type="nucleotide sequence ID" value="XM_008025789.1"/>
</dbReference>
<accession>R0KKY0</accession>
<dbReference type="GeneID" id="19400552"/>
<name>R0KKY0_EXST2</name>
<dbReference type="AlphaFoldDB" id="R0KKY0"/>
<evidence type="ECO:0000313" key="1">
    <source>
        <dbReference type="EMBL" id="EOA88602.1"/>
    </source>
</evidence>